<dbReference type="GO" id="GO:0005886">
    <property type="term" value="C:plasma membrane"/>
    <property type="evidence" value="ECO:0007669"/>
    <property type="project" value="TreeGrafter"/>
</dbReference>
<dbReference type="NCBIfam" id="NF037981">
    <property type="entry name" value="NCS2_1"/>
    <property type="match status" value="1"/>
</dbReference>
<evidence type="ECO:0000256" key="1">
    <source>
        <dbReference type="ARBA" id="ARBA00004141"/>
    </source>
</evidence>
<keyword evidence="5 7" id="KW-1133">Transmembrane helix</keyword>
<dbReference type="OrthoDB" id="9805749at2"/>
<evidence type="ECO:0000313" key="9">
    <source>
        <dbReference type="Proteomes" id="UP000283474"/>
    </source>
</evidence>
<keyword evidence="6 7" id="KW-0472">Membrane</keyword>
<evidence type="ECO:0000256" key="2">
    <source>
        <dbReference type="ARBA" id="ARBA00008821"/>
    </source>
</evidence>
<feature type="transmembrane region" description="Helical" evidence="7">
    <location>
        <begin position="148"/>
        <end position="168"/>
    </location>
</feature>
<dbReference type="RefSeq" id="WP_128356191.1">
    <property type="nucleotide sequence ID" value="NZ_CP022987.1"/>
</dbReference>
<evidence type="ECO:0008006" key="10">
    <source>
        <dbReference type="Google" id="ProtNLM"/>
    </source>
</evidence>
<accession>A0A410GFW9</accession>
<feature type="transmembrane region" description="Helical" evidence="7">
    <location>
        <begin position="211"/>
        <end position="231"/>
    </location>
</feature>
<dbReference type="KEGG" id="pus:CKA81_16015"/>
<feature type="transmembrane region" description="Helical" evidence="7">
    <location>
        <begin position="338"/>
        <end position="356"/>
    </location>
</feature>
<evidence type="ECO:0000256" key="7">
    <source>
        <dbReference type="SAM" id="Phobius"/>
    </source>
</evidence>
<feature type="transmembrane region" description="Helical" evidence="7">
    <location>
        <begin position="36"/>
        <end position="59"/>
    </location>
</feature>
<sequence length="595" mass="61976">MPFQRDKPRVFAGLPRNPPFRRPHDLVYASNERPPMVALTGLALQHVATALALIAYVLASAKIAGLDADGTRSMVTATILGMAIATFLQSWGGRMGSGLLLVHMPDPLLVLLSGMVAAEYGVGGLVMVGAVNGLVAMGAGFVVPRLRAILPPTVAGVVVCVAGLSLITPALTHTGGLNGTGGVDAMDALVGGATLAVIVALSIWGNHQAKLFALLAGLIVGIGLSAALGQVEGLDALTKVPVIAPPHLPTPVFHIDPGVLAAVAVLALMTQLDTFGCVVLMHKMNDADWRRPEMRMVGGGIRASGMANFLAAWLGAYPTAISSANIALSHISRSTSRWIGLAAAALLGLAAFLPQVSLALTLIPTPVIGAVEVYAAAYLIVSGVELIASRAMDSRGIFMVGIAFVLGVGLMFMPELSKLAPTSLQFIAGNGIIVAGLTAITLNLLFRLGTSQREQQALPGDDPATASRLALAFIEENGARWSARREAVRRAAQAALEAVEAIQTAGGGRQLQAIRGSFDEFNLDIELLHAGPPLQLGDGKPHAHAELLDIDDHAFMAALDETMAGVAQVLLRRLADRVSSGIRGEQSYLRLHFDH</sequence>
<evidence type="ECO:0000256" key="4">
    <source>
        <dbReference type="ARBA" id="ARBA00022692"/>
    </source>
</evidence>
<feature type="transmembrane region" description="Helical" evidence="7">
    <location>
        <begin position="396"/>
        <end position="414"/>
    </location>
</feature>
<dbReference type="GO" id="GO:0042907">
    <property type="term" value="F:xanthine transmembrane transporter activity"/>
    <property type="evidence" value="ECO:0007669"/>
    <property type="project" value="TreeGrafter"/>
</dbReference>
<keyword evidence="3" id="KW-0813">Transport</keyword>
<keyword evidence="4 7" id="KW-0812">Transmembrane</keyword>
<feature type="transmembrane region" description="Helical" evidence="7">
    <location>
        <begin position="188"/>
        <end position="204"/>
    </location>
</feature>
<dbReference type="InterPro" id="IPR006043">
    <property type="entry name" value="NCS2"/>
</dbReference>
<reference evidence="8 9" key="1">
    <citation type="submission" date="2017-08" db="EMBL/GenBank/DDBJ databases">
        <authorList>
            <person name="Park S.-J."/>
            <person name="Kim H."/>
        </authorList>
    </citation>
    <scope>NUCLEOTIDE SEQUENCE [LARGE SCALE GENOMIC DNA]</scope>
    <source>
        <strain evidence="9">ye3</strain>
    </source>
</reference>
<comment type="similarity">
    <text evidence="2">Belongs to the nucleobase:cation symporter-2 (NCS2) (TC 2.A.40) family.</text>
</comment>
<evidence type="ECO:0000256" key="6">
    <source>
        <dbReference type="ARBA" id="ARBA00023136"/>
    </source>
</evidence>
<dbReference type="EMBL" id="CP022987">
    <property type="protein sequence ID" value="QAA95202.1"/>
    <property type="molecule type" value="Genomic_DNA"/>
</dbReference>
<feature type="transmembrane region" description="Helical" evidence="7">
    <location>
        <begin position="362"/>
        <end position="384"/>
    </location>
</feature>
<dbReference type="PANTHER" id="PTHR42810:SF2">
    <property type="entry name" value="PURINE PERMEASE C1399.01C-RELATED"/>
    <property type="match status" value="1"/>
</dbReference>
<feature type="transmembrane region" description="Helical" evidence="7">
    <location>
        <begin position="259"/>
        <end position="281"/>
    </location>
</feature>
<organism evidence="8 9">
    <name type="scientific">Pollutimonas thiosulfatoxidans</name>
    <dbReference type="NCBI Taxonomy" id="2028345"/>
    <lineage>
        <taxon>Bacteria</taxon>
        <taxon>Pseudomonadati</taxon>
        <taxon>Pseudomonadota</taxon>
        <taxon>Betaproteobacteria</taxon>
        <taxon>Burkholderiales</taxon>
        <taxon>Alcaligenaceae</taxon>
        <taxon>Pollutimonas</taxon>
    </lineage>
</organism>
<dbReference type="AlphaFoldDB" id="A0A410GFW9"/>
<dbReference type="PANTHER" id="PTHR42810">
    <property type="entry name" value="PURINE PERMEASE C1399.01C-RELATED"/>
    <property type="match status" value="1"/>
</dbReference>
<name>A0A410GFW9_9BURK</name>
<comment type="subcellular location">
    <subcellularLocation>
        <location evidence="1">Membrane</location>
        <topology evidence="1">Multi-pass membrane protein</topology>
    </subcellularLocation>
</comment>
<evidence type="ECO:0000256" key="3">
    <source>
        <dbReference type="ARBA" id="ARBA00022448"/>
    </source>
</evidence>
<gene>
    <name evidence="8" type="ORF">CKA81_16015</name>
</gene>
<feature type="transmembrane region" description="Helical" evidence="7">
    <location>
        <begin position="108"/>
        <end position="136"/>
    </location>
</feature>
<evidence type="ECO:0000313" key="8">
    <source>
        <dbReference type="EMBL" id="QAA95202.1"/>
    </source>
</evidence>
<dbReference type="Pfam" id="PF00860">
    <property type="entry name" value="Xan_ur_permease"/>
    <property type="match status" value="1"/>
</dbReference>
<evidence type="ECO:0000256" key="5">
    <source>
        <dbReference type="ARBA" id="ARBA00022989"/>
    </source>
</evidence>
<protein>
    <recommendedName>
        <fullName evidence="10">Xanthine/uracil permease</fullName>
    </recommendedName>
</protein>
<keyword evidence="9" id="KW-1185">Reference proteome</keyword>
<feature type="transmembrane region" description="Helical" evidence="7">
    <location>
        <begin position="426"/>
        <end position="446"/>
    </location>
</feature>
<proteinExistence type="inferred from homology"/>
<dbReference type="Proteomes" id="UP000283474">
    <property type="component" value="Chromosome"/>
</dbReference>